<keyword evidence="2" id="KW-0560">Oxidoreductase</keyword>
<dbReference type="SUPFAM" id="SSF51735">
    <property type="entry name" value="NAD(P)-binding Rossmann-fold domains"/>
    <property type="match status" value="1"/>
</dbReference>
<evidence type="ECO:0000256" key="1">
    <source>
        <dbReference type="ARBA" id="ARBA00006484"/>
    </source>
</evidence>
<reference evidence="3 4" key="1">
    <citation type="submission" date="2024-02" db="EMBL/GenBank/DDBJ databases">
        <title>De novo assembly and annotation of 12 fungi associated with fruit tree decline syndrome in Ontario, Canada.</title>
        <authorList>
            <person name="Sulman M."/>
            <person name="Ellouze W."/>
            <person name="Ilyukhin E."/>
        </authorList>
    </citation>
    <scope>NUCLEOTIDE SEQUENCE [LARGE SCALE GENOMIC DNA]</scope>
    <source>
        <strain evidence="3 4">M11/M66-122</strain>
    </source>
</reference>
<dbReference type="EMBL" id="JAKJXP020000156">
    <property type="protein sequence ID" value="KAK7741073.1"/>
    <property type="molecule type" value="Genomic_DNA"/>
</dbReference>
<evidence type="ECO:0000256" key="2">
    <source>
        <dbReference type="ARBA" id="ARBA00023002"/>
    </source>
</evidence>
<dbReference type="InterPro" id="IPR036291">
    <property type="entry name" value="NAD(P)-bd_dom_sf"/>
</dbReference>
<gene>
    <name evidence="3" type="ORF">SLS62_010931</name>
</gene>
<proteinExistence type="inferred from homology"/>
<dbReference type="PANTHER" id="PTHR43180:SF10">
    <property type="entry name" value="NAD(P)-BINDING PROTEIN"/>
    <property type="match status" value="1"/>
</dbReference>
<evidence type="ECO:0000313" key="4">
    <source>
        <dbReference type="Proteomes" id="UP001320420"/>
    </source>
</evidence>
<dbReference type="InterPro" id="IPR002347">
    <property type="entry name" value="SDR_fam"/>
</dbReference>
<dbReference type="Pfam" id="PF00106">
    <property type="entry name" value="adh_short"/>
    <property type="match status" value="1"/>
</dbReference>
<keyword evidence="4" id="KW-1185">Reference proteome</keyword>
<organism evidence="3 4">
    <name type="scientific">Diatrype stigma</name>
    <dbReference type="NCBI Taxonomy" id="117547"/>
    <lineage>
        <taxon>Eukaryota</taxon>
        <taxon>Fungi</taxon>
        <taxon>Dikarya</taxon>
        <taxon>Ascomycota</taxon>
        <taxon>Pezizomycotina</taxon>
        <taxon>Sordariomycetes</taxon>
        <taxon>Xylariomycetidae</taxon>
        <taxon>Xylariales</taxon>
        <taxon>Diatrypaceae</taxon>
        <taxon>Diatrype</taxon>
    </lineage>
</organism>
<dbReference type="AlphaFoldDB" id="A0AAN9UF42"/>
<evidence type="ECO:0000313" key="3">
    <source>
        <dbReference type="EMBL" id="KAK7741073.1"/>
    </source>
</evidence>
<comment type="similarity">
    <text evidence="1">Belongs to the short-chain dehydrogenases/reductases (SDR) family.</text>
</comment>
<comment type="caution">
    <text evidence="3">The sequence shown here is derived from an EMBL/GenBank/DDBJ whole genome shotgun (WGS) entry which is preliminary data.</text>
</comment>
<dbReference type="GO" id="GO:0016491">
    <property type="term" value="F:oxidoreductase activity"/>
    <property type="evidence" value="ECO:0007669"/>
    <property type="project" value="UniProtKB-KW"/>
</dbReference>
<dbReference type="Proteomes" id="UP001320420">
    <property type="component" value="Unassembled WGS sequence"/>
</dbReference>
<sequence length="303" mass="32736">MTELFIKDEDLTSLKGKTIIVTGGSSGIGLASVNLFLSLGASVVNGDIKPPPPPAKDNDTSTSFRWLRTDVTVWTDLVALFKTALELGNGSRRVDHVYANAGVSPRAAYLDMEEARVDEATGDPLEPSHATYDVNLRGVINTTALALYYMRRQDPVGGSVVLGCSIGAMQRFRAVDYCASKHGVLGFMRGLRQVLEEAKVPVRVNATAPSWTQGGMVPEKILAQLGEPLQSPAAVARGAALLMADGARQGHVLHIARGRYKEVEEAVLLPAYEKDVLYEDTNIEDDTLRRVLDALGGVYRDQV</sequence>
<accession>A0AAN9UF42</accession>
<dbReference type="Gene3D" id="3.40.50.720">
    <property type="entry name" value="NAD(P)-binding Rossmann-like Domain"/>
    <property type="match status" value="1"/>
</dbReference>
<protein>
    <submittedName>
        <fullName evidence="3">Uncharacterized protein</fullName>
    </submittedName>
</protein>
<name>A0AAN9UF42_9PEZI</name>
<dbReference type="PANTHER" id="PTHR43180">
    <property type="entry name" value="3-OXOACYL-(ACYL-CARRIER-PROTEIN) REDUCTASE (AFU_ORTHOLOGUE AFUA_6G11210)"/>
    <property type="match status" value="1"/>
</dbReference>
<dbReference type="PRINTS" id="PR00081">
    <property type="entry name" value="GDHRDH"/>
</dbReference>